<evidence type="ECO:0000259" key="2">
    <source>
        <dbReference type="Pfam" id="PF01642"/>
    </source>
</evidence>
<dbReference type="Pfam" id="PF01642">
    <property type="entry name" value="MM_CoA_mutase"/>
    <property type="match status" value="1"/>
</dbReference>
<sequence>MRAAGHSTPGYWMKKSSRTDSSAKGKELPTRATPIGRNFFTPDDIHDIDFLRDISFPGEFPYTRGISPSMYRNGEWRIAQSVDSPDLNAASSLIREIANSDEPAAALSFSLHTELGISGLPGTRAVRTASGLPLSSVRDIDRLFSGIRRETLFTGFNVCSSAAQLVSMYMASCEQAKTDIRGIQGYVENNVFSPFSLSMKNPLGFPLATDISFSLITYSLNRLPYFSPFNPGGYHLREIGGTPEQEIAFTVASALYYIREAEKREIDPAQILSRMSFILGVGTDIPVEVAKFRAARRIWSRVLRNSFSGLDDSALRLSIFSRALRFPLVNDEMEINMVRSTMQLVAAVLGGV</sequence>
<dbReference type="SUPFAM" id="SSF51703">
    <property type="entry name" value="Cobalamin (vitamin B12)-dependent enzymes"/>
    <property type="match status" value="1"/>
</dbReference>
<evidence type="ECO:0000313" key="3">
    <source>
        <dbReference type="EMBL" id="MBX8644007.1"/>
    </source>
</evidence>
<comment type="caution">
    <text evidence="3">The sequence shown here is derived from an EMBL/GenBank/DDBJ whole genome shotgun (WGS) entry which is preliminary data.</text>
</comment>
<dbReference type="PANTHER" id="PTHR48101">
    <property type="entry name" value="METHYLMALONYL-COA MUTASE, MITOCHONDRIAL-RELATED"/>
    <property type="match status" value="1"/>
</dbReference>
<organism evidence="3 4">
    <name type="scientific">Candidatus Sysuiplasma superficiale</name>
    <dbReference type="NCBI Taxonomy" id="2823368"/>
    <lineage>
        <taxon>Archaea</taxon>
        <taxon>Methanobacteriati</taxon>
        <taxon>Thermoplasmatota</taxon>
        <taxon>Thermoplasmata</taxon>
        <taxon>Candidatus Sysuiplasmatales</taxon>
        <taxon>Candidatus Sysuiplasmataceae</taxon>
        <taxon>Candidatus Sysuiplasma</taxon>
    </lineage>
</organism>
<dbReference type="GO" id="GO:0016866">
    <property type="term" value="F:intramolecular transferase activity"/>
    <property type="evidence" value="ECO:0007669"/>
    <property type="project" value="InterPro"/>
</dbReference>
<feature type="non-terminal residue" evidence="3">
    <location>
        <position position="352"/>
    </location>
</feature>
<evidence type="ECO:0000313" key="4">
    <source>
        <dbReference type="Proteomes" id="UP000750197"/>
    </source>
</evidence>
<name>A0A8J8CDV1_9ARCH</name>
<dbReference type="InterPro" id="IPR016176">
    <property type="entry name" value="Cbl-dep_enz_cat"/>
</dbReference>
<gene>
    <name evidence="3" type="ORF">KIY12_04705</name>
</gene>
<dbReference type="Gene3D" id="3.20.20.240">
    <property type="entry name" value="Methylmalonyl-CoA mutase"/>
    <property type="match status" value="1"/>
</dbReference>
<proteinExistence type="predicted"/>
<protein>
    <recommendedName>
        <fullName evidence="2">Methylmalonyl-CoA mutase alpha/beta chain catalytic domain-containing protein</fullName>
    </recommendedName>
</protein>
<evidence type="ECO:0000256" key="1">
    <source>
        <dbReference type="SAM" id="MobiDB-lite"/>
    </source>
</evidence>
<dbReference type="PANTHER" id="PTHR48101:SF1">
    <property type="entry name" value="METHYLMALONYL-COA MUTASE, LARGE SUBUNIT"/>
    <property type="match status" value="1"/>
</dbReference>
<dbReference type="GO" id="GO:0031419">
    <property type="term" value="F:cobalamin binding"/>
    <property type="evidence" value="ECO:0007669"/>
    <property type="project" value="InterPro"/>
</dbReference>
<feature type="domain" description="Methylmalonyl-CoA mutase alpha/beta chain catalytic" evidence="2">
    <location>
        <begin position="38"/>
        <end position="352"/>
    </location>
</feature>
<dbReference type="AlphaFoldDB" id="A0A8J8CDV1"/>
<accession>A0A8J8CDV1</accession>
<feature type="region of interest" description="Disordered" evidence="1">
    <location>
        <begin position="1"/>
        <end position="36"/>
    </location>
</feature>
<dbReference type="EMBL" id="JAHEAC010000033">
    <property type="protein sequence ID" value="MBX8644007.1"/>
    <property type="molecule type" value="Genomic_DNA"/>
</dbReference>
<dbReference type="InterPro" id="IPR006099">
    <property type="entry name" value="MeMalonylCoA_mutase_a/b_cat"/>
</dbReference>
<dbReference type="Proteomes" id="UP000750197">
    <property type="component" value="Unassembled WGS sequence"/>
</dbReference>
<reference evidence="3" key="1">
    <citation type="submission" date="2021-05" db="EMBL/GenBank/DDBJ databases">
        <title>Genomic insights into ecological role and evolution of a novel Thermoplasmata order Candidatus Sysuiplasmatales.</title>
        <authorList>
            <person name="Yuan Y."/>
        </authorList>
    </citation>
    <scope>NUCLEOTIDE SEQUENCE</scope>
    <source>
        <strain evidence="3">TUT19-bin139</strain>
    </source>
</reference>
<feature type="compositionally biased region" description="Basic and acidic residues" evidence="1">
    <location>
        <begin position="17"/>
        <end position="29"/>
    </location>
</feature>